<gene>
    <name evidence="7" type="ORF">L0P62_09070</name>
</gene>
<keyword evidence="4 6" id="KW-1133">Transmembrane helix</keyword>
<dbReference type="GO" id="GO:0005886">
    <property type="term" value="C:plasma membrane"/>
    <property type="evidence" value="ECO:0007669"/>
    <property type="project" value="TreeGrafter"/>
</dbReference>
<dbReference type="Pfam" id="PF02133">
    <property type="entry name" value="Transp_cyt_pur"/>
    <property type="match status" value="1"/>
</dbReference>
<feature type="transmembrane region" description="Helical" evidence="6">
    <location>
        <begin position="380"/>
        <end position="400"/>
    </location>
</feature>
<evidence type="ECO:0000256" key="5">
    <source>
        <dbReference type="ARBA" id="ARBA00023136"/>
    </source>
</evidence>
<name>A0A9Q4FMD6_9FIRM</name>
<evidence type="ECO:0000256" key="4">
    <source>
        <dbReference type="ARBA" id="ARBA00022989"/>
    </source>
</evidence>
<protein>
    <submittedName>
        <fullName evidence="7">Cytosine permease</fullName>
    </submittedName>
</protein>
<proteinExistence type="inferred from homology"/>
<evidence type="ECO:0000256" key="1">
    <source>
        <dbReference type="ARBA" id="ARBA00004141"/>
    </source>
</evidence>
<feature type="transmembrane region" description="Helical" evidence="6">
    <location>
        <begin position="163"/>
        <end position="185"/>
    </location>
</feature>
<feature type="transmembrane region" description="Helical" evidence="6">
    <location>
        <begin position="63"/>
        <end position="79"/>
    </location>
</feature>
<evidence type="ECO:0000256" key="6">
    <source>
        <dbReference type="SAM" id="Phobius"/>
    </source>
</evidence>
<dbReference type="Proteomes" id="UP001108123">
    <property type="component" value="Unassembled WGS sequence"/>
</dbReference>
<dbReference type="RefSeq" id="WP_226808534.1">
    <property type="nucleotide sequence ID" value="NZ_JAJBNW010000074.1"/>
</dbReference>
<feature type="transmembrane region" description="Helical" evidence="6">
    <location>
        <begin position="313"/>
        <end position="332"/>
    </location>
</feature>
<evidence type="ECO:0000313" key="7">
    <source>
        <dbReference type="EMBL" id="MCG4565600.1"/>
    </source>
</evidence>
<feature type="transmembrane region" description="Helical" evidence="6">
    <location>
        <begin position="205"/>
        <end position="228"/>
    </location>
</feature>
<dbReference type="Gene3D" id="1.10.4160.10">
    <property type="entry name" value="Hydantoin permease"/>
    <property type="match status" value="1"/>
</dbReference>
<dbReference type="InterPro" id="IPR030191">
    <property type="entry name" value="CodB"/>
</dbReference>
<feature type="transmembrane region" description="Helical" evidence="6">
    <location>
        <begin position="99"/>
        <end position="121"/>
    </location>
</feature>
<evidence type="ECO:0000256" key="3">
    <source>
        <dbReference type="ARBA" id="ARBA00022692"/>
    </source>
</evidence>
<feature type="transmembrane region" description="Helical" evidence="6">
    <location>
        <begin position="240"/>
        <end position="262"/>
    </location>
</feature>
<feature type="transmembrane region" description="Helical" evidence="6">
    <location>
        <begin position="268"/>
        <end position="292"/>
    </location>
</feature>
<comment type="subcellular location">
    <subcellularLocation>
        <location evidence="1">Membrane</location>
        <topology evidence="1">Multi-pass membrane protein</topology>
    </subcellularLocation>
</comment>
<keyword evidence="5 6" id="KW-0472">Membrane</keyword>
<feature type="transmembrane region" description="Helical" evidence="6">
    <location>
        <begin position="36"/>
        <end position="57"/>
    </location>
</feature>
<evidence type="ECO:0000313" key="8">
    <source>
        <dbReference type="Proteomes" id="UP001108123"/>
    </source>
</evidence>
<dbReference type="AlphaFoldDB" id="A0A9Q4FMD6"/>
<feature type="transmembrane region" description="Helical" evidence="6">
    <location>
        <begin position="406"/>
        <end position="423"/>
    </location>
</feature>
<keyword evidence="8" id="KW-1185">Reference proteome</keyword>
<dbReference type="GO" id="GO:0015209">
    <property type="term" value="F:cytosine transmembrane transporter activity"/>
    <property type="evidence" value="ECO:0007669"/>
    <property type="project" value="InterPro"/>
</dbReference>
<evidence type="ECO:0000256" key="2">
    <source>
        <dbReference type="ARBA" id="ARBA00008974"/>
    </source>
</evidence>
<sequence length="439" mass="47631">MKFSEKIEKFLESGEDYPRESVPEEERRPWWSIGMVYVGVYISVSSILEGLSLIGGLPFHKAIFAQIIGFVIFLTLMFIQGNIGTETGLTTYVLARESFGLKGSSIISLISFAGSFGWYAIHSRTTGESLASIFGWSNISLISVISGLLMMFTAILGYRAIAFISVPTVIYTFAVMVFLAIFSVVNREFTLAELASRAPISEPMTFAAAVSVVVGGMAIASVIAPDVMRFSRSKKDNIKALYLMVLPVAIIQPVASMIVGLCANSTDIAYVLTSLGGILGLILVVMGTWTSNDNNLYSASLAISEIIGRGKRWKITIIIGILASLVSAIIDLSMYENIMFVLGAFSIPVLGVTVTDYYILPKVGLDRGLSLQAKKKLNPAAIIAWLIGGILQALIDFAVIPNPLNIPSAIITIIVTSLIYIAIMKRKFSETNIPYEQVK</sequence>
<keyword evidence="3 6" id="KW-0812">Transmembrane</keyword>
<organism evidence="7 8">
    <name type="scientific">Anaerosalibacter bizertensis</name>
    <dbReference type="NCBI Taxonomy" id="932217"/>
    <lineage>
        <taxon>Bacteria</taxon>
        <taxon>Bacillati</taxon>
        <taxon>Bacillota</taxon>
        <taxon>Tissierellia</taxon>
        <taxon>Tissierellales</taxon>
        <taxon>Sporanaerobacteraceae</taxon>
        <taxon>Anaerosalibacter</taxon>
    </lineage>
</organism>
<dbReference type="PANTHER" id="PTHR30569:SF0">
    <property type="entry name" value="CYTOSINE PERMEASE"/>
    <property type="match status" value="1"/>
</dbReference>
<dbReference type="EMBL" id="JAKNID010000039">
    <property type="protein sequence ID" value="MCG4565600.1"/>
    <property type="molecule type" value="Genomic_DNA"/>
</dbReference>
<feature type="transmembrane region" description="Helical" evidence="6">
    <location>
        <begin position="338"/>
        <end position="359"/>
    </location>
</feature>
<dbReference type="InterPro" id="IPR001248">
    <property type="entry name" value="Pur-cyt_permease"/>
</dbReference>
<comment type="caution">
    <text evidence="7">The sequence shown here is derived from an EMBL/GenBank/DDBJ whole genome shotgun (WGS) entry which is preliminary data.</text>
</comment>
<feature type="transmembrane region" description="Helical" evidence="6">
    <location>
        <begin position="133"/>
        <end position="156"/>
    </location>
</feature>
<reference evidence="7" key="1">
    <citation type="submission" date="2022-01" db="EMBL/GenBank/DDBJ databases">
        <title>Collection of gut derived symbiotic bacterial strains cultured from healthy donors.</title>
        <authorList>
            <person name="Lin H."/>
            <person name="Kohout C."/>
            <person name="Waligurski E."/>
            <person name="Pamer E.G."/>
        </authorList>
    </citation>
    <scope>NUCLEOTIDE SEQUENCE</scope>
    <source>
        <strain evidence="7">MSK.14.39</strain>
    </source>
</reference>
<comment type="similarity">
    <text evidence="2">Belongs to the purine-cytosine permease (2.A.39) family.</text>
</comment>
<accession>A0A9Q4FMD6</accession>
<dbReference type="PANTHER" id="PTHR30569">
    <property type="entry name" value="CYTOSINE TRANSPORTER CODB"/>
    <property type="match status" value="1"/>
</dbReference>